<evidence type="ECO:0000256" key="1">
    <source>
        <dbReference type="ARBA" id="ARBA00023172"/>
    </source>
</evidence>
<dbReference type="PANTHER" id="PTHR34605">
    <property type="entry name" value="PHAGE_INTEGRASE DOMAIN-CONTAINING PROTEIN"/>
    <property type="match status" value="1"/>
</dbReference>
<sequence length="366" mass="40335">MTQDDVAAHDVSKSLVDFDISDDSDEDTVPPSPVSLRRSTHILTRESPWVQWPSEKIVATLLDYGIPVSSDLTHDDPKSPGPPCQLHLLHQARIQPLLHRVHLDIYSLDVFRLLLSLSFSPRSICLCYTLHIFCHVGYCSISSSNSQNAATSRPTAAFNLSTALTAQVFGRPFIPPAAASVSPKMRSNIISAPTVTPLLSVLKFMLAVPRPLSMVLILQTLRSIFCKDPHPKSVCPRRYRPATRGKARIPTSLPSGQQGFDAVPYPATNSLELNRPIDFNNLLNSAKSYIAKEFRIHLSTTLTAAGFSPELYSSHSFRIVAATTAAERGVPESTIKLLGRWSSSAYETYIRSDYHKVLDAQQSLAT</sequence>
<name>A0ABR3M6Z9_9TELE</name>
<evidence type="ECO:0000313" key="2">
    <source>
        <dbReference type="EMBL" id="KAL1260410.1"/>
    </source>
</evidence>
<evidence type="ECO:0000313" key="3">
    <source>
        <dbReference type="Proteomes" id="UP001558613"/>
    </source>
</evidence>
<accession>A0ABR3M6Z9</accession>
<dbReference type="SUPFAM" id="SSF56349">
    <property type="entry name" value="DNA breaking-rejoining enzymes"/>
    <property type="match status" value="1"/>
</dbReference>
<proteinExistence type="predicted"/>
<dbReference type="Proteomes" id="UP001558613">
    <property type="component" value="Unassembled WGS sequence"/>
</dbReference>
<keyword evidence="1" id="KW-0233">DNA recombination</keyword>
<comment type="caution">
    <text evidence="2">The sequence shown here is derived from an EMBL/GenBank/DDBJ whole genome shotgun (WGS) entry which is preliminary data.</text>
</comment>
<dbReference type="Gene3D" id="1.10.443.10">
    <property type="entry name" value="Intergrase catalytic core"/>
    <property type="match status" value="1"/>
</dbReference>
<dbReference type="EMBL" id="JAYMGO010000015">
    <property type="protein sequence ID" value="KAL1260410.1"/>
    <property type="molecule type" value="Genomic_DNA"/>
</dbReference>
<reference evidence="2 3" key="1">
    <citation type="submission" date="2023-09" db="EMBL/GenBank/DDBJ databases">
        <authorList>
            <person name="Wang M."/>
        </authorList>
    </citation>
    <scope>NUCLEOTIDE SEQUENCE [LARGE SCALE GENOMIC DNA]</scope>
    <source>
        <strain evidence="2">GT-2023</strain>
        <tissue evidence="2">Liver</tissue>
    </source>
</reference>
<dbReference type="InterPro" id="IPR013762">
    <property type="entry name" value="Integrase-like_cat_sf"/>
</dbReference>
<protein>
    <recommendedName>
        <fullName evidence="4">Tyr recombinase domain-containing protein</fullName>
    </recommendedName>
</protein>
<organism evidence="2 3">
    <name type="scientific">Cirrhinus molitorella</name>
    <name type="common">mud carp</name>
    <dbReference type="NCBI Taxonomy" id="172907"/>
    <lineage>
        <taxon>Eukaryota</taxon>
        <taxon>Metazoa</taxon>
        <taxon>Chordata</taxon>
        <taxon>Craniata</taxon>
        <taxon>Vertebrata</taxon>
        <taxon>Euteleostomi</taxon>
        <taxon>Actinopterygii</taxon>
        <taxon>Neopterygii</taxon>
        <taxon>Teleostei</taxon>
        <taxon>Ostariophysi</taxon>
        <taxon>Cypriniformes</taxon>
        <taxon>Cyprinidae</taxon>
        <taxon>Labeoninae</taxon>
        <taxon>Labeonini</taxon>
        <taxon>Cirrhinus</taxon>
    </lineage>
</organism>
<keyword evidence="3" id="KW-1185">Reference proteome</keyword>
<dbReference type="PANTHER" id="PTHR34605:SF3">
    <property type="entry name" value="P CELL-TYPE AGGLUTINATION PROTEIN MAP4-LIKE-RELATED"/>
    <property type="match status" value="1"/>
</dbReference>
<dbReference type="InterPro" id="IPR011010">
    <property type="entry name" value="DNA_brk_join_enz"/>
</dbReference>
<dbReference type="InterPro" id="IPR052925">
    <property type="entry name" value="Phage_Integrase-like_Recomb"/>
</dbReference>
<evidence type="ECO:0008006" key="4">
    <source>
        <dbReference type="Google" id="ProtNLM"/>
    </source>
</evidence>
<gene>
    <name evidence="2" type="ORF">QQF64_008237</name>
</gene>